<proteinExistence type="predicted"/>
<dbReference type="PANTHER" id="PTHR33702:SF16">
    <property type="match status" value="1"/>
</dbReference>
<evidence type="ECO:0000313" key="1">
    <source>
        <dbReference type="EnsemblPlants" id="AUR62044612-RA:cds"/>
    </source>
</evidence>
<evidence type="ECO:0000313" key="2">
    <source>
        <dbReference type="Proteomes" id="UP000596660"/>
    </source>
</evidence>
<accession>A0A803NEQ8</accession>
<dbReference type="Proteomes" id="UP000596660">
    <property type="component" value="Unplaced"/>
</dbReference>
<dbReference type="EnsemblPlants" id="AUR62044612-RA">
    <property type="protein sequence ID" value="AUR62044612-RA:cds"/>
    <property type="gene ID" value="AUR62044612"/>
</dbReference>
<dbReference type="PANTHER" id="PTHR33702">
    <property type="entry name" value="BNAA09G40010D PROTEIN"/>
    <property type="match status" value="1"/>
</dbReference>
<organism evidence="1 2">
    <name type="scientific">Chenopodium quinoa</name>
    <name type="common">Quinoa</name>
    <dbReference type="NCBI Taxonomy" id="63459"/>
    <lineage>
        <taxon>Eukaryota</taxon>
        <taxon>Viridiplantae</taxon>
        <taxon>Streptophyta</taxon>
        <taxon>Embryophyta</taxon>
        <taxon>Tracheophyta</taxon>
        <taxon>Spermatophyta</taxon>
        <taxon>Magnoliopsida</taxon>
        <taxon>eudicotyledons</taxon>
        <taxon>Gunneridae</taxon>
        <taxon>Pentapetalae</taxon>
        <taxon>Caryophyllales</taxon>
        <taxon>Chenopodiaceae</taxon>
        <taxon>Chenopodioideae</taxon>
        <taxon>Atripliceae</taxon>
        <taxon>Chenopodium</taxon>
    </lineage>
</organism>
<keyword evidence="2" id="KW-1185">Reference proteome</keyword>
<reference evidence="1" key="2">
    <citation type="submission" date="2021-03" db="UniProtKB">
        <authorList>
            <consortium name="EnsemblPlants"/>
        </authorList>
    </citation>
    <scope>IDENTIFICATION</scope>
</reference>
<dbReference type="AlphaFoldDB" id="A0A803NEQ8"/>
<reference evidence="1" key="1">
    <citation type="journal article" date="2017" name="Nature">
        <title>The genome of Chenopodium quinoa.</title>
        <authorList>
            <person name="Jarvis D.E."/>
            <person name="Ho Y.S."/>
            <person name="Lightfoot D.J."/>
            <person name="Schmoeckel S.M."/>
            <person name="Li B."/>
            <person name="Borm T.J.A."/>
            <person name="Ohyanagi H."/>
            <person name="Mineta K."/>
            <person name="Michell C.T."/>
            <person name="Saber N."/>
            <person name="Kharbatia N.M."/>
            <person name="Rupper R.R."/>
            <person name="Sharp A.R."/>
            <person name="Dally N."/>
            <person name="Boughton B.A."/>
            <person name="Woo Y.H."/>
            <person name="Gao G."/>
            <person name="Schijlen E.G.W.M."/>
            <person name="Guo X."/>
            <person name="Momin A.A."/>
            <person name="Negrao S."/>
            <person name="Al-Babili S."/>
            <person name="Gehring C."/>
            <person name="Roessner U."/>
            <person name="Jung C."/>
            <person name="Murphy K."/>
            <person name="Arold S.T."/>
            <person name="Gojobori T."/>
            <person name="van der Linden C.G."/>
            <person name="van Loo E.N."/>
            <person name="Jellen E.N."/>
            <person name="Maughan P.J."/>
            <person name="Tester M."/>
        </authorList>
    </citation>
    <scope>NUCLEOTIDE SEQUENCE [LARGE SCALE GENOMIC DNA]</scope>
    <source>
        <strain evidence="1">cv. PI 614886</strain>
    </source>
</reference>
<dbReference type="Gramene" id="AUR62044612-RA">
    <property type="protein sequence ID" value="AUR62044612-RA:cds"/>
    <property type="gene ID" value="AUR62044612"/>
</dbReference>
<protein>
    <submittedName>
        <fullName evidence="1">Uncharacterized protein</fullName>
    </submittedName>
</protein>
<gene>
    <name evidence="1" type="primary">LOC110720301</name>
</gene>
<name>A0A803NEQ8_CHEQI</name>
<dbReference type="OrthoDB" id="764584at2759"/>
<dbReference type="OMA" id="QWRRRRY"/>
<sequence>MEKISRPFNGSNYWKKNGYNLLDGAIETKRNIQVVKIKSGSNDSATRNFRRFWRIKKTLKFKSLRKTITHAPKKLWHTFKNGYVNMMLKIAGGVGQIDGGIEFENKRISQAKHVKIKYKNQDDFEARLVFEIYKSLSTSKGLSEIA</sequence>